<protein>
    <submittedName>
        <fullName evidence="2">Uncharacterized protein</fullName>
    </submittedName>
</protein>
<evidence type="ECO:0000313" key="3">
    <source>
        <dbReference type="Proteomes" id="UP001376459"/>
    </source>
</evidence>
<feature type="region of interest" description="Disordered" evidence="1">
    <location>
        <begin position="1"/>
        <end position="40"/>
    </location>
</feature>
<keyword evidence="3" id="KW-1185">Reference proteome</keyword>
<organism evidence="2 3">
    <name type="scientific">Streptomyces machairae</name>
    <dbReference type="NCBI Taxonomy" id="3134109"/>
    <lineage>
        <taxon>Bacteria</taxon>
        <taxon>Bacillati</taxon>
        <taxon>Actinomycetota</taxon>
        <taxon>Actinomycetes</taxon>
        <taxon>Kitasatosporales</taxon>
        <taxon>Streptomycetaceae</taxon>
        <taxon>Streptomyces</taxon>
    </lineage>
</organism>
<comment type="caution">
    <text evidence="2">The sequence shown here is derived from an EMBL/GenBank/DDBJ whole genome shotgun (WGS) entry which is preliminary data.</text>
</comment>
<evidence type="ECO:0000313" key="2">
    <source>
        <dbReference type="EMBL" id="MEJ8671926.1"/>
    </source>
</evidence>
<reference evidence="2 3" key="1">
    <citation type="submission" date="2024-03" db="EMBL/GenBank/DDBJ databases">
        <title>Novel Streptomyces species of biotechnological and ecological value are a feature of Machair soil.</title>
        <authorList>
            <person name="Prole J.R."/>
            <person name="Goodfellow M."/>
            <person name="Allenby N."/>
            <person name="Ward A.C."/>
        </authorList>
    </citation>
    <scope>NUCLEOTIDE SEQUENCE [LARGE SCALE GENOMIC DNA]</scope>
    <source>
        <strain evidence="2 3">MS1.AVA.1</strain>
    </source>
</reference>
<dbReference type="Proteomes" id="UP001376459">
    <property type="component" value="Unassembled WGS sequence"/>
</dbReference>
<dbReference type="EMBL" id="JBBKAK010000001">
    <property type="protein sequence ID" value="MEJ8671926.1"/>
    <property type="molecule type" value="Genomic_DNA"/>
</dbReference>
<name>A0ABU8USQ6_9ACTN</name>
<accession>A0ABU8USQ6</accession>
<gene>
    <name evidence="2" type="ORF">WKI71_36850</name>
</gene>
<sequence length="86" mass="9221">MISSSQTLKPPQRPVPLHKATLPGTEFVDSSGDVWQPAGHNGRGELVLACPSPQEQRDAGEGASYPWTLREVQRSFGPLIARSAVA</sequence>
<evidence type="ECO:0000256" key="1">
    <source>
        <dbReference type="SAM" id="MobiDB-lite"/>
    </source>
</evidence>
<proteinExistence type="predicted"/>